<accession>A0ABW0HVV3</accession>
<evidence type="ECO:0000256" key="1">
    <source>
        <dbReference type="SAM" id="Coils"/>
    </source>
</evidence>
<protein>
    <submittedName>
        <fullName evidence="2">Wadjet anti-phage system protein JetA family protein</fullName>
    </submittedName>
</protein>
<feature type="coiled-coil region" evidence="1">
    <location>
        <begin position="170"/>
        <end position="197"/>
    </location>
</feature>
<reference evidence="3" key="1">
    <citation type="journal article" date="2019" name="Int. J. Syst. Evol. Microbiol.">
        <title>The Global Catalogue of Microorganisms (GCM) 10K type strain sequencing project: providing services to taxonomists for standard genome sequencing and annotation.</title>
        <authorList>
            <consortium name="The Broad Institute Genomics Platform"/>
            <consortium name="The Broad Institute Genome Sequencing Center for Infectious Disease"/>
            <person name="Wu L."/>
            <person name="Ma J."/>
        </authorList>
    </citation>
    <scope>NUCLEOTIDE SEQUENCE [LARGE SCALE GENOMIC DNA]</scope>
    <source>
        <strain evidence="3">CGMCC 1.18575</strain>
    </source>
</reference>
<dbReference type="EMBL" id="JBHSMI010000026">
    <property type="protein sequence ID" value="MFC5404312.1"/>
    <property type="molecule type" value="Genomic_DNA"/>
</dbReference>
<keyword evidence="3" id="KW-1185">Reference proteome</keyword>
<dbReference type="Proteomes" id="UP001596113">
    <property type="component" value="Unassembled WGS sequence"/>
</dbReference>
<organism evidence="2 3">
    <name type="scientific">Cohnella soli</name>
    <dbReference type="NCBI Taxonomy" id="425005"/>
    <lineage>
        <taxon>Bacteria</taxon>
        <taxon>Bacillati</taxon>
        <taxon>Bacillota</taxon>
        <taxon>Bacilli</taxon>
        <taxon>Bacillales</taxon>
        <taxon>Paenibacillaceae</taxon>
        <taxon>Cohnella</taxon>
    </lineage>
</organism>
<gene>
    <name evidence="2" type="ORF">ACFPOF_16350</name>
</gene>
<comment type="caution">
    <text evidence="2">The sequence shown here is derived from an EMBL/GenBank/DDBJ whole genome shotgun (WGS) entry which is preliminary data.</text>
</comment>
<sequence>MKLFDILPDYFFQLLTGSNKRLYAEAVLSIYELSKDQRFGIRLDVLRDLLQEIVESYQALGEELVTDDENEGLGESPAVEQATERQFTLEEAARMQANSMLRRLQTLGWIDVEVREHFQQYVVLPHYSSRMLALFQELCEARTVEYQRFAFVTFQLLTGEEARRRPGFAVREAERMSEQLQQELVTLYNNMKHHMEEVVRQTSIQDVLDHHFDVYKSQIIDVSYHRLKTSDHVSRYRFQILQTVQEWILNADWLAEAAEDALKNDQYASLSESEQGVRRSLYTIEAIYGTLDEIFYQIDLRHNQYLRSSYDRARYLSQHHQGLDRQLADALERLSQIRKRLPEEVEADLWPELFALRQSSLLDESSLYTPRRKRAPHQPEKHVTVPVPEELKEELRQANLARMRKAITRKKVDAYVQERLYGRSEMELAELVPGNVEEFLMLTYVYLYGQDGSSAFRVERSGERTILHIGGYRFHNHRIVRTAGRS</sequence>
<proteinExistence type="predicted"/>
<dbReference type="RefSeq" id="WP_378134514.1">
    <property type="nucleotide sequence ID" value="NZ_JBHSMI010000026.1"/>
</dbReference>
<dbReference type="Pfam" id="PF18982">
    <property type="entry name" value="JetA"/>
    <property type="match status" value="1"/>
</dbReference>
<evidence type="ECO:0000313" key="2">
    <source>
        <dbReference type="EMBL" id="MFC5404312.1"/>
    </source>
</evidence>
<keyword evidence="1" id="KW-0175">Coiled coil</keyword>
<dbReference type="InterPro" id="IPR043773">
    <property type="entry name" value="JetA"/>
</dbReference>
<name>A0ABW0HVV3_9BACL</name>
<evidence type="ECO:0000313" key="3">
    <source>
        <dbReference type="Proteomes" id="UP001596113"/>
    </source>
</evidence>